<evidence type="ECO:0000256" key="2">
    <source>
        <dbReference type="SAM" id="Phobius"/>
    </source>
</evidence>
<keyword evidence="4" id="KW-1185">Reference proteome</keyword>
<name>A0A7W6ZWJ9_9HYPH</name>
<dbReference type="AlphaFoldDB" id="A0A7W6ZWJ9"/>
<feature type="region of interest" description="Disordered" evidence="1">
    <location>
        <begin position="40"/>
        <end position="62"/>
    </location>
</feature>
<dbReference type="Proteomes" id="UP000543836">
    <property type="component" value="Unassembled WGS sequence"/>
</dbReference>
<keyword evidence="2" id="KW-0472">Membrane</keyword>
<dbReference type="RefSeq" id="WP_246432674.1">
    <property type="nucleotide sequence ID" value="NZ_JACIIG010000010.1"/>
</dbReference>
<sequence>MPPAYFAGSGKLSRHGGEGHMAGVSPFFYMHFQGVDTMSHHHYSDGQVGEEREFYSADETSEGEREYYEHVRTPRASMLNSAITVSIIVLVLSIAFGYRASTIPAPQVQSATVQKIMIAPSSDSCAELSPYAGSDC</sequence>
<feature type="transmembrane region" description="Helical" evidence="2">
    <location>
        <begin position="78"/>
        <end position="98"/>
    </location>
</feature>
<reference evidence="3 4" key="1">
    <citation type="submission" date="2020-08" db="EMBL/GenBank/DDBJ databases">
        <title>Genomic Encyclopedia of Type Strains, Phase IV (KMG-V): Genome sequencing to study the core and pangenomes of soil and plant-associated prokaryotes.</title>
        <authorList>
            <person name="Whitman W."/>
        </authorList>
    </citation>
    <scope>NUCLEOTIDE SEQUENCE [LARGE SCALE GENOMIC DNA]</scope>
    <source>
        <strain evidence="3 4">SEMIA 492</strain>
    </source>
</reference>
<evidence type="ECO:0008006" key="5">
    <source>
        <dbReference type="Google" id="ProtNLM"/>
    </source>
</evidence>
<keyword evidence="2" id="KW-1133">Transmembrane helix</keyword>
<evidence type="ECO:0000256" key="1">
    <source>
        <dbReference type="SAM" id="MobiDB-lite"/>
    </source>
</evidence>
<proteinExistence type="predicted"/>
<accession>A0A7W6ZWJ9</accession>
<comment type="caution">
    <text evidence="3">The sequence shown here is derived from an EMBL/GenBank/DDBJ whole genome shotgun (WGS) entry which is preliminary data.</text>
</comment>
<evidence type="ECO:0000313" key="3">
    <source>
        <dbReference type="EMBL" id="MBB4569855.1"/>
    </source>
</evidence>
<protein>
    <recommendedName>
        <fullName evidence="5">Transmembrane protein</fullName>
    </recommendedName>
</protein>
<evidence type="ECO:0000313" key="4">
    <source>
        <dbReference type="Proteomes" id="UP000543836"/>
    </source>
</evidence>
<feature type="compositionally biased region" description="Basic and acidic residues" evidence="1">
    <location>
        <begin position="40"/>
        <end position="55"/>
    </location>
</feature>
<dbReference type="EMBL" id="JACIIG010000010">
    <property type="protein sequence ID" value="MBB4569855.1"/>
    <property type="molecule type" value="Genomic_DNA"/>
</dbReference>
<gene>
    <name evidence="3" type="ORF">GGE60_003983</name>
</gene>
<keyword evidence="2" id="KW-0812">Transmembrane</keyword>
<organism evidence="3 4">
    <name type="scientific">Rhizobium leucaenae</name>
    <dbReference type="NCBI Taxonomy" id="29450"/>
    <lineage>
        <taxon>Bacteria</taxon>
        <taxon>Pseudomonadati</taxon>
        <taxon>Pseudomonadota</taxon>
        <taxon>Alphaproteobacteria</taxon>
        <taxon>Hyphomicrobiales</taxon>
        <taxon>Rhizobiaceae</taxon>
        <taxon>Rhizobium/Agrobacterium group</taxon>
        <taxon>Rhizobium</taxon>
    </lineage>
</organism>